<evidence type="ECO:0000313" key="1">
    <source>
        <dbReference type="EMBL" id="GAA0164031.1"/>
    </source>
</evidence>
<organism evidence="1 2">
    <name type="scientific">Lithospermum erythrorhizon</name>
    <name type="common">Purple gromwell</name>
    <name type="synonym">Lithospermum officinale var. erythrorhizon</name>
    <dbReference type="NCBI Taxonomy" id="34254"/>
    <lineage>
        <taxon>Eukaryota</taxon>
        <taxon>Viridiplantae</taxon>
        <taxon>Streptophyta</taxon>
        <taxon>Embryophyta</taxon>
        <taxon>Tracheophyta</taxon>
        <taxon>Spermatophyta</taxon>
        <taxon>Magnoliopsida</taxon>
        <taxon>eudicotyledons</taxon>
        <taxon>Gunneridae</taxon>
        <taxon>Pentapetalae</taxon>
        <taxon>asterids</taxon>
        <taxon>lamiids</taxon>
        <taxon>Boraginales</taxon>
        <taxon>Boraginaceae</taxon>
        <taxon>Boraginoideae</taxon>
        <taxon>Lithospermeae</taxon>
        <taxon>Lithospermum</taxon>
    </lineage>
</organism>
<sequence>MHVVVHNCISTNTLPSQNLPFLLSRPFIFSKNSPYEENCFHPTLTPLPLKTERFVGGVKTASPSFSSPPLESPVVVLQAPRASPDKEAHDALLPLLDRRVV</sequence>
<accession>A0AAV3QM09</accession>
<protein>
    <submittedName>
        <fullName evidence="1">Uncharacterized protein</fullName>
    </submittedName>
</protein>
<reference evidence="1 2" key="1">
    <citation type="submission" date="2024-01" db="EMBL/GenBank/DDBJ databases">
        <title>The complete chloroplast genome sequence of Lithospermum erythrorhizon: insights into the phylogenetic relationship among Boraginaceae species and the maternal lineages of purple gromwells.</title>
        <authorList>
            <person name="Okada T."/>
            <person name="Watanabe K."/>
        </authorList>
    </citation>
    <scope>NUCLEOTIDE SEQUENCE [LARGE SCALE GENOMIC DNA]</scope>
</reference>
<dbReference type="EMBL" id="BAABME010021722">
    <property type="protein sequence ID" value="GAA0164031.1"/>
    <property type="molecule type" value="Genomic_DNA"/>
</dbReference>
<keyword evidence="2" id="KW-1185">Reference proteome</keyword>
<evidence type="ECO:0000313" key="2">
    <source>
        <dbReference type="Proteomes" id="UP001454036"/>
    </source>
</evidence>
<dbReference type="AlphaFoldDB" id="A0AAV3QM09"/>
<name>A0AAV3QM09_LITER</name>
<dbReference type="Proteomes" id="UP001454036">
    <property type="component" value="Unassembled WGS sequence"/>
</dbReference>
<gene>
    <name evidence="1" type="ORF">LIER_39706</name>
</gene>
<comment type="caution">
    <text evidence="1">The sequence shown here is derived from an EMBL/GenBank/DDBJ whole genome shotgun (WGS) entry which is preliminary data.</text>
</comment>
<proteinExistence type="predicted"/>